<gene>
    <name evidence="5" type="ORF">PSI9734_01446</name>
</gene>
<dbReference type="EMBL" id="CADCXY010000003">
    <property type="protein sequence ID" value="CAB0151028.1"/>
    <property type="molecule type" value="Genomic_DNA"/>
</dbReference>
<organism evidence="5 6">
    <name type="scientific">Pseudidiomarina piscicola</name>
    <dbReference type="NCBI Taxonomy" id="2614830"/>
    <lineage>
        <taxon>Bacteria</taxon>
        <taxon>Pseudomonadati</taxon>
        <taxon>Pseudomonadota</taxon>
        <taxon>Gammaproteobacteria</taxon>
        <taxon>Alteromonadales</taxon>
        <taxon>Idiomarinaceae</taxon>
        <taxon>Pseudidiomarina</taxon>
    </lineage>
</organism>
<evidence type="ECO:0000256" key="1">
    <source>
        <dbReference type="ARBA" id="ARBA00002397"/>
    </source>
</evidence>
<dbReference type="GO" id="GO:0044780">
    <property type="term" value="P:bacterial-type flagellum assembly"/>
    <property type="evidence" value="ECO:0007669"/>
    <property type="project" value="InterPro"/>
</dbReference>
<sequence length="159" mass="17898">MTLGGTVQQPVQSIVQQETDLLAQLLEVLKREQGALSQGQIDGEQLQAHAQAKLPIYQQIEALENQRIASLTAQQLTDSPQTMQRIAQQQGCLNAWLQMRSLAQRVKQLNELNGELINHRLRHNQQMLNMLRESSAKFAPTYSEKGDQTAQVRRLNSSA</sequence>
<keyword evidence="6" id="KW-1185">Reference proteome</keyword>
<feature type="region of interest" description="Disordered" evidence="4">
    <location>
        <begin position="140"/>
        <end position="159"/>
    </location>
</feature>
<dbReference type="Gene3D" id="1.20.58.300">
    <property type="entry name" value="FlgN-like"/>
    <property type="match status" value="1"/>
</dbReference>
<dbReference type="AlphaFoldDB" id="A0A6S6WJX3"/>
<comment type="function">
    <text evidence="1">Required for the efficient initiation of filament assembly.</text>
</comment>
<keyword evidence="3" id="KW-1005">Bacterial flagellum biogenesis</keyword>
<dbReference type="InterPro" id="IPR007809">
    <property type="entry name" value="FlgN-like"/>
</dbReference>
<dbReference type="Pfam" id="PF05130">
    <property type="entry name" value="FlgN"/>
    <property type="match status" value="1"/>
</dbReference>
<name>A0A6S6WJX3_9GAMM</name>
<protein>
    <recommendedName>
        <fullName evidence="7">Flagella synthesis protein FlgN</fullName>
    </recommendedName>
</protein>
<evidence type="ECO:0000256" key="2">
    <source>
        <dbReference type="ARBA" id="ARBA00007703"/>
    </source>
</evidence>
<evidence type="ECO:0000313" key="5">
    <source>
        <dbReference type="EMBL" id="CAB0151028.1"/>
    </source>
</evidence>
<dbReference type="Proteomes" id="UP000481517">
    <property type="component" value="Unassembled WGS sequence"/>
</dbReference>
<evidence type="ECO:0008006" key="7">
    <source>
        <dbReference type="Google" id="ProtNLM"/>
    </source>
</evidence>
<evidence type="ECO:0000313" key="6">
    <source>
        <dbReference type="Proteomes" id="UP000481517"/>
    </source>
</evidence>
<evidence type="ECO:0000256" key="3">
    <source>
        <dbReference type="ARBA" id="ARBA00022795"/>
    </source>
</evidence>
<comment type="similarity">
    <text evidence="2">Belongs to the FlgN family.</text>
</comment>
<reference evidence="5 6" key="1">
    <citation type="submission" date="2020-02" db="EMBL/GenBank/DDBJ databases">
        <authorList>
            <person name="Rodrigo-Torres L."/>
            <person name="Arahal R. D."/>
            <person name="Lucena T."/>
        </authorList>
    </citation>
    <scope>NUCLEOTIDE SEQUENCE [LARGE SCALE GENOMIC DNA]</scope>
    <source>
        <strain evidence="5 6">CECT 9734</strain>
    </source>
</reference>
<proteinExistence type="inferred from homology"/>
<dbReference type="SUPFAM" id="SSF140566">
    <property type="entry name" value="FlgN-like"/>
    <property type="match status" value="1"/>
</dbReference>
<dbReference type="RefSeq" id="WP_173920435.1">
    <property type="nucleotide sequence ID" value="NZ_CADCXY010000003.1"/>
</dbReference>
<evidence type="ECO:0000256" key="4">
    <source>
        <dbReference type="SAM" id="MobiDB-lite"/>
    </source>
</evidence>
<dbReference type="InterPro" id="IPR036679">
    <property type="entry name" value="FlgN-like_sf"/>
</dbReference>
<accession>A0A6S6WJX3</accession>
<feature type="compositionally biased region" description="Polar residues" evidence="4">
    <location>
        <begin position="148"/>
        <end position="159"/>
    </location>
</feature>